<evidence type="ECO:0000313" key="3">
    <source>
        <dbReference type="EMBL" id="CAH1775722.1"/>
    </source>
</evidence>
<proteinExistence type="predicted"/>
<keyword evidence="4" id="KW-1185">Reference proteome</keyword>
<evidence type="ECO:0000256" key="2">
    <source>
        <dbReference type="SAM" id="MobiDB-lite"/>
    </source>
</evidence>
<keyword evidence="1" id="KW-0175">Coiled coil</keyword>
<feature type="coiled-coil region" evidence="1">
    <location>
        <begin position="90"/>
        <end position="164"/>
    </location>
</feature>
<gene>
    <name evidence="3" type="ORF">OFUS_LOCUS2987</name>
</gene>
<name>A0A8S4N3Q6_OWEFU</name>
<dbReference type="PANTHER" id="PTHR35253">
    <property type="entry name" value="COILED-COIL DOMAIN-CONTAINING PROTEIN 152"/>
    <property type="match status" value="1"/>
</dbReference>
<protein>
    <submittedName>
        <fullName evidence="3">Uncharacterized protein</fullName>
    </submittedName>
</protein>
<evidence type="ECO:0000256" key="1">
    <source>
        <dbReference type="SAM" id="Coils"/>
    </source>
</evidence>
<sequence length="254" mass="29881">MPRVDLDEVLKEFEKWHTFLSRLTHENEVKTDTVKSLTNDVDRHKLNERRLTFELSNQRKSIESLHGILKKRCDYEDETRLMKEKIELLRQEHAREERLHREELASLKDKLDDAIVAGKAELDEEVTKAIQNGKKEMDQLQAALHNKDVEIEHLQMQKHEIEKDKQTELMKLRLEYDSKLLKIQKQNVSKSAPSASANQDIFRKKLQHIKTETEREVAGLKRTITDLEQKLQKASLQTSQMGQSGPLSKRRRFP</sequence>
<dbReference type="PANTHER" id="PTHR35253:SF1">
    <property type="entry name" value="COILED-COIL DOMAIN-CONTAINING PROTEIN 152"/>
    <property type="match status" value="1"/>
</dbReference>
<feature type="compositionally biased region" description="Polar residues" evidence="2">
    <location>
        <begin position="232"/>
        <end position="246"/>
    </location>
</feature>
<reference evidence="3" key="1">
    <citation type="submission" date="2022-03" db="EMBL/GenBank/DDBJ databases">
        <authorList>
            <person name="Martin C."/>
        </authorList>
    </citation>
    <scope>NUCLEOTIDE SEQUENCE</scope>
</reference>
<feature type="region of interest" description="Disordered" evidence="2">
    <location>
        <begin position="231"/>
        <end position="254"/>
    </location>
</feature>
<organism evidence="3 4">
    <name type="scientific">Owenia fusiformis</name>
    <name type="common">Polychaete worm</name>
    <dbReference type="NCBI Taxonomy" id="6347"/>
    <lineage>
        <taxon>Eukaryota</taxon>
        <taxon>Metazoa</taxon>
        <taxon>Spiralia</taxon>
        <taxon>Lophotrochozoa</taxon>
        <taxon>Annelida</taxon>
        <taxon>Polychaeta</taxon>
        <taxon>Sedentaria</taxon>
        <taxon>Canalipalpata</taxon>
        <taxon>Sabellida</taxon>
        <taxon>Oweniida</taxon>
        <taxon>Oweniidae</taxon>
        <taxon>Owenia</taxon>
    </lineage>
</organism>
<dbReference type="EMBL" id="CAIIXF020000001">
    <property type="protein sequence ID" value="CAH1775722.1"/>
    <property type="molecule type" value="Genomic_DNA"/>
</dbReference>
<dbReference type="AlphaFoldDB" id="A0A8S4N3Q6"/>
<comment type="caution">
    <text evidence="3">The sequence shown here is derived from an EMBL/GenBank/DDBJ whole genome shotgun (WGS) entry which is preliminary data.</text>
</comment>
<dbReference type="Proteomes" id="UP000749559">
    <property type="component" value="Unassembled WGS sequence"/>
</dbReference>
<accession>A0A8S4N3Q6</accession>
<dbReference type="OrthoDB" id="10053382at2759"/>
<evidence type="ECO:0000313" key="4">
    <source>
        <dbReference type="Proteomes" id="UP000749559"/>
    </source>
</evidence>
<dbReference type="InterPro" id="IPR038827">
    <property type="entry name" value="CCDC152"/>
</dbReference>